<name>A0A7R9GW74_TIMCR</name>
<keyword evidence="3" id="KW-0597">Phosphoprotein</keyword>
<dbReference type="PANTHER" id="PTHR18861">
    <property type="entry name" value="ELKS/RAB6-INTERACTING/CAST PROTEIN"/>
    <property type="match status" value="1"/>
</dbReference>
<dbReference type="GO" id="GO:0048167">
    <property type="term" value="P:regulation of synaptic plasticity"/>
    <property type="evidence" value="ECO:0007669"/>
    <property type="project" value="TreeGrafter"/>
</dbReference>
<evidence type="ECO:0000256" key="7">
    <source>
        <dbReference type="ARBA" id="ARBA00023273"/>
    </source>
</evidence>
<evidence type="ECO:0000256" key="1">
    <source>
        <dbReference type="ARBA" id="ARBA00004245"/>
    </source>
</evidence>
<keyword evidence="7" id="KW-0966">Cell projection</keyword>
<evidence type="ECO:0000256" key="3">
    <source>
        <dbReference type="ARBA" id="ARBA00022553"/>
    </source>
</evidence>
<evidence type="ECO:0000256" key="2">
    <source>
        <dbReference type="ARBA" id="ARBA00022490"/>
    </source>
</evidence>
<sequence>MLVRQLEEELRMRMRNPSIEMQQQMEALFAENEHLTREISILRETIKSNWQRVGQMRPALTENVAINVSWKKIKGDVYRQLRVKKLDNPLGPESSALDHETIEQFRSGVPSRSHPTTPLGIRTKASLPLILVWGGRGLNVNRVSNFPFTQMQELELRIETQKQTLQARDESIKKLLEMLQNKGMGNLALLSVAACLSIVCVSDSLYVLIKHLIIYTPIFIGRAPYLMDGIVAESTFIFSREGKEFKIPLSYAAVPDLYISSFASGSKQSSDSLLLSSDEVRTFRKCFEKRAPQSVVQQYRFEFYIAVIN</sequence>
<dbReference type="Pfam" id="PF10174">
    <property type="entry name" value="Cast"/>
    <property type="match status" value="1"/>
</dbReference>
<feature type="coiled-coil region" evidence="9">
    <location>
        <begin position="151"/>
        <end position="182"/>
    </location>
</feature>
<evidence type="ECO:0000256" key="5">
    <source>
        <dbReference type="ARBA" id="ARBA00023054"/>
    </source>
</evidence>
<keyword evidence="2" id="KW-0963">Cytoplasm</keyword>
<dbReference type="GO" id="GO:0030424">
    <property type="term" value="C:axon"/>
    <property type="evidence" value="ECO:0007669"/>
    <property type="project" value="UniProtKB-SubCell"/>
</dbReference>
<evidence type="ECO:0000313" key="10">
    <source>
        <dbReference type="EMBL" id="CAD7400139.1"/>
    </source>
</evidence>
<evidence type="ECO:0000256" key="6">
    <source>
        <dbReference type="ARBA" id="ARBA00023212"/>
    </source>
</evidence>
<organism evidence="10">
    <name type="scientific">Timema cristinae</name>
    <name type="common">Walking stick</name>
    <dbReference type="NCBI Taxonomy" id="61476"/>
    <lineage>
        <taxon>Eukaryota</taxon>
        <taxon>Metazoa</taxon>
        <taxon>Ecdysozoa</taxon>
        <taxon>Arthropoda</taxon>
        <taxon>Hexapoda</taxon>
        <taxon>Insecta</taxon>
        <taxon>Pterygota</taxon>
        <taxon>Neoptera</taxon>
        <taxon>Polyneoptera</taxon>
        <taxon>Phasmatodea</taxon>
        <taxon>Timematodea</taxon>
        <taxon>Timematoidea</taxon>
        <taxon>Timematidae</taxon>
        <taxon>Timema</taxon>
    </lineage>
</organism>
<protein>
    <submittedName>
        <fullName evidence="10">Uncharacterized protein</fullName>
    </submittedName>
</protein>
<evidence type="ECO:0000256" key="8">
    <source>
        <dbReference type="ARBA" id="ARBA00034106"/>
    </source>
</evidence>
<gene>
    <name evidence="10" type="ORF">TCEB3V08_LOCUS5354</name>
</gene>
<dbReference type="GO" id="GO:0048788">
    <property type="term" value="C:cytoskeleton of presynaptic active zone"/>
    <property type="evidence" value="ECO:0007669"/>
    <property type="project" value="TreeGrafter"/>
</dbReference>
<accession>A0A7R9GW74</accession>
<keyword evidence="6" id="KW-0206">Cytoskeleton</keyword>
<reference evidence="10" key="1">
    <citation type="submission" date="2020-11" db="EMBL/GenBank/DDBJ databases">
        <authorList>
            <person name="Tran Van P."/>
        </authorList>
    </citation>
    <scope>NUCLEOTIDE SEQUENCE</scope>
</reference>
<dbReference type="AlphaFoldDB" id="A0A7R9GW74"/>
<feature type="coiled-coil region" evidence="9">
    <location>
        <begin position="18"/>
        <end position="45"/>
    </location>
</feature>
<keyword evidence="4" id="KW-0770">Synapse</keyword>
<dbReference type="GO" id="GO:0007274">
    <property type="term" value="P:neuromuscular synaptic transmission"/>
    <property type="evidence" value="ECO:0007669"/>
    <property type="project" value="TreeGrafter"/>
</dbReference>
<evidence type="ECO:0000256" key="4">
    <source>
        <dbReference type="ARBA" id="ARBA00023018"/>
    </source>
</evidence>
<proteinExistence type="predicted"/>
<keyword evidence="5 9" id="KW-0175">Coiled coil</keyword>
<evidence type="ECO:0000256" key="9">
    <source>
        <dbReference type="SAM" id="Coils"/>
    </source>
</evidence>
<dbReference type="EMBL" id="OC317997">
    <property type="protein sequence ID" value="CAD7400139.1"/>
    <property type="molecule type" value="Genomic_DNA"/>
</dbReference>
<comment type="subcellular location">
    <subcellularLocation>
        <location evidence="1">Cytoplasm</location>
        <location evidence="1">Cytoskeleton</location>
    </subcellularLocation>
    <subcellularLocation>
        <location evidence="8">Presynapse</location>
    </subcellularLocation>
</comment>
<dbReference type="InterPro" id="IPR019323">
    <property type="entry name" value="ELKS/CAST"/>
</dbReference>
<dbReference type="GO" id="GO:0098882">
    <property type="term" value="F:structural constituent of presynaptic active zone"/>
    <property type="evidence" value="ECO:0007669"/>
    <property type="project" value="TreeGrafter"/>
</dbReference>
<dbReference type="PANTHER" id="PTHR18861:SF0">
    <property type="entry name" value="BRUCHPILOT, ISOFORM J"/>
    <property type="match status" value="1"/>
</dbReference>